<proteinExistence type="predicted"/>
<dbReference type="AlphaFoldDB" id="A0A1I5I4Z8"/>
<name>A0A1I5I4Z8_9PSEU</name>
<evidence type="ECO:0000313" key="4">
    <source>
        <dbReference type="Proteomes" id="UP000270697"/>
    </source>
</evidence>
<accession>A0A1I5I4Z8</accession>
<dbReference type="EMBL" id="FOUP01000017">
    <property type="protein sequence ID" value="SFO55196.1"/>
    <property type="molecule type" value="Genomic_DNA"/>
</dbReference>
<dbReference type="Proteomes" id="UP000270697">
    <property type="component" value="Unassembled WGS sequence"/>
</dbReference>
<dbReference type="Proteomes" id="UP000199398">
    <property type="component" value="Unassembled WGS sequence"/>
</dbReference>
<protein>
    <recommendedName>
        <fullName evidence="5">WXG100 family type VII secretion target</fullName>
    </recommendedName>
</protein>
<dbReference type="EMBL" id="RBXX01000002">
    <property type="protein sequence ID" value="RKT83056.1"/>
    <property type="molecule type" value="Genomic_DNA"/>
</dbReference>
<reference evidence="1 4" key="2">
    <citation type="submission" date="2018-10" db="EMBL/GenBank/DDBJ databases">
        <title>Sequencing the genomes of 1000 actinobacteria strains.</title>
        <authorList>
            <person name="Klenk H.-P."/>
        </authorList>
    </citation>
    <scope>NUCLEOTIDE SEQUENCE [LARGE SCALE GENOMIC DNA]</scope>
    <source>
        <strain evidence="1 4">DSM 45119</strain>
    </source>
</reference>
<gene>
    <name evidence="1" type="ORF">ATL45_1329</name>
    <name evidence="2" type="ORF">SAMN05421805_11783</name>
</gene>
<organism evidence="2 3">
    <name type="scientific">Saccharopolyspora antimicrobica</name>
    <dbReference type="NCBI Taxonomy" id="455193"/>
    <lineage>
        <taxon>Bacteria</taxon>
        <taxon>Bacillati</taxon>
        <taxon>Actinomycetota</taxon>
        <taxon>Actinomycetes</taxon>
        <taxon>Pseudonocardiales</taxon>
        <taxon>Pseudonocardiaceae</taxon>
        <taxon>Saccharopolyspora</taxon>
    </lineage>
</organism>
<dbReference type="STRING" id="455193.SAMN05421805_11783"/>
<keyword evidence="4" id="KW-1185">Reference proteome</keyword>
<evidence type="ECO:0008006" key="5">
    <source>
        <dbReference type="Google" id="ProtNLM"/>
    </source>
</evidence>
<sequence>MVAVSDRVYVDTAGLTRGGLNLGQWSSTANRLAAHMRNVTATYRHAGGTGEMGEQFDANYRPGAEKAMEFLSMLEEAVGGISEKTLLAGKKFEDTDDEANGVAPRE</sequence>
<reference evidence="2 3" key="1">
    <citation type="submission" date="2016-10" db="EMBL/GenBank/DDBJ databases">
        <authorList>
            <person name="de Groot N.N."/>
        </authorList>
    </citation>
    <scope>NUCLEOTIDE SEQUENCE [LARGE SCALE GENOMIC DNA]</scope>
    <source>
        <strain evidence="2 3">CPCC 201259</strain>
    </source>
</reference>
<evidence type="ECO:0000313" key="3">
    <source>
        <dbReference type="Proteomes" id="UP000199398"/>
    </source>
</evidence>
<evidence type="ECO:0000313" key="2">
    <source>
        <dbReference type="EMBL" id="SFO55196.1"/>
    </source>
</evidence>
<evidence type="ECO:0000313" key="1">
    <source>
        <dbReference type="EMBL" id="RKT83056.1"/>
    </source>
</evidence>